<evidence type="ECO:0000313" key="4">
    <source>
        <dbReference type="Proteomes" id="UP001180724"/>
    </source>
</evidence>
<protein>
    <submittedName>
        <fullName evidence="3">Histidine kinase</fullName>
    </submittedName>
</protein>
<comment type="caution">
    <text evidence="3">The sequence shown here is derived from an EMBL/GenBank/DDBJ whole genome shotgun (WGS) entry which is preliminary data.</text>
</comment>
<keyword evidence="4" id="KW-1185">Reference proteome</keyword>
<proteinExistence type="predicted"/>
<keyword evidence="3" id="KW-0808">Transferase</keyword>
<dbReference type="Proteomes" id="UP001180724">
    <property type="component" value="Unassembled WGS sequence"/>
</dbReference>
<dbReference type="GO" id="GO:0016301">
    <property type="term" value="F:kinase activity"/>
    <property type="evidence" value="ECO:0007669"/>
    <property type="project" value="UniProtKB-KW"/>
</dbReference>
<dbReference type="Gene3D" id="1.20.5.1930">
    <property type="match status" value="1"/>
</dbReference>
<keyword evidence="3" id="KW-0418">Kinase</keyword>
<sequence length="131" mass="14268">MDTAVEAALPKALHGGWERAVKALDEPKGTAGAGDHRTGRPDTPAGPRHAWATVPARRHSPRRGASHKVRALEDRAAPLEREREQHDQAPAQRERTSLARELHDIVAHSVTVMLIGVRDARDVLPTEPGRG</sequence>
<reference evidence="3" key="1">
    <citation type="submission" date="2024-05" db="EMBL/GenBank/DDBJ databases">
        <title>30 novel species of actinomycetes from the DSMZ collection.</title>
        <authorList>
            <person name="Nouioui I."/>
        </authorList>
    </citation>
    <scope>NUCLEOTIDE SEQUENCE</scope>
    <source>
        <strain evidence="3">DSM 40712</strain>
    </source>
</reference>
<feature type="compositionally biased region" description="Basic and acidic residues" evidence="1">
    <location>
        <begin position="20"/>
        <end position="40"/>
    </location>
</feature>
<evidence type="ECO:0000259" key="2">
    <source>
        <dbReference type="Pfam" id="PF07730"/>
    </source>
</evidence>
<feature type="compositionally biased region" description="Basic and acidic residues" evidence="1">
    <location>
        <begin position="70"/>
        <end position="96"/>
    </location>
</feature>
<dbReference type="InterPro" id="IPR011712">
    <property type="entry name" value="Sig_transdc_His_kin_sub3_dim/P"/>
</dbReference>
<evidence type="ECO:0000313" key="3">
    <source>
        <dbReference type="EMBL" id="MDT0610441.1"/>
    </source>
</evidence>
<organism evidence="3 4">
    <name type="scientific">Streptomyces lancefieldiae</name>
    <dbReference type="NCBI Taxonomy" id="3075520"/>
    <lineage>
        <taxon>Bacteria</taxon>
        <taxon>Bacillati</taxon>
        <taxon>Actinomycetota</taxon>
        <taxon>Actinomycetes</taxon>
        <taxon>Kitasatosporales</taxon>
        <taxon>Streptomycetaceae</taxon>
        <taxon>Streptomyces</taxon>
    </lineage>
</organism>
<accession>A0ABU3ANJ9</accession>
<dbReference type="RefSeq" id="WP_311571954.1">
    <property type="nucleotide sequence ID" value="NZ_JAVRFH010000007.1"/>
</dbReference>
<gene>
    <name evidence="3" type="ORF">RM812_09375</name>
</gene>
<name>A0ABU3ANJ9_9ACTN</name>
<dbReference type="EMBL" id="JAVRFH010000007">
    <property type="protein sequence ID" value="MDT0610441.1"/>
    <property type="molecule type" value="Genomic_DNA"/>
</dbReference>
<feature type="domain" description="Signal transduction histidine kinase subgroup 3 dimerisation and phosphoacceptor" evidence="2">
    <location>
        <begin position="94"/>
        <end position="128"/>
    </location>
</feature>
<feature type="region of interest" description="Disordered" evidence="1">
    <location>
        <begin position="20"/>
        <end position="96"/>
    </location>
</feature>
<evidence type="ECO:0000256" key="1">
    <source>
        <dbReference type="SAM" id="MobiDB-lite"/>
    </source>
</evidence>
<feature type="compositionally biased region" description="Basic residues" evidence="1">
    <location>
        <begin position="56"/>
        <end position="69"/>
    </location>
</feature>
<dbReference type="Pfam" id="PF07730">
    <property type="entry name" value="HisKA_3"/>
    <property type="match status" value="1"/>
</dbReference>